<dbReference type="NCBIfam" id="TIGR01297">
    <property type="entry name" value="CDF"/>
    <property type="match status" value="1"/>
</dbReference>
<dbReference type="OrthoDB" id="271709at2"/>
<dbReference type="PANTHER" id="PTHR45755:SF4">
    <property type="entry name" value="ZINC TRANSPORTER 7"/>
    <property type="match status" value="1"/>
</dbReference>
<dbReference type="AlphaFoldDB" id="A0A501PPS8"/>
<keyword evidence="4 8" id="KW-1133">Transmembrane helix</keyword>
<dbReference type="GO" id="GO:0005385">
    <property type="term" value="F:zinc ion transmembrane transporter activity"/>
    <property type="evidence" value="ECO:0007669"/>
    <property type="project" value="InterPro"/>
</dbReference>
<dbReference type="InterPro" id="IPR027469">
    <property type="entry name" value="Cation_efflux_TMD_sf"/>
</dbReference>
<organism evidence="10 11">
    <name type="scientific">Emcibacter nanhaiensis</name>
    <dbReference type="NCBI Taxonomy" id="1505037"/>
    <lineage>
        <taxon>Bacteria</taxon>
        <taxon>Pseudomonadati</taxon>
        <taxon>Pseudomonadota</taxon>
        <taxon>Alphaproteobacteria</taxon>
        <taxon>Emcibacterales</taxon>
        <taxon>Emcibacteraceae</taxon>
        <taxon>Emcibacter</taxon>
    </lineage>
</organism>
<feature type="transmembrane region" description="Helical" evidence="8">
    <location>
        <begin position="90"/>
        <end position="111"/>
    </location>
</feature>
<feature type="transmembrane region" description="Helical" evidence="8">
    <location>
        <begin position="208"/>
        <end position="228"/>
    </location>
</feature>
<dbReference type="GO" id="GO:0006882">
    <property type="term" value="P:intracellular zinc ion homeostasis"/>
    <property type="evidence" value="ECO:0007669"/>
    <property type="project" value="InterPro"/>
</dbReference>
<feature type="compositionally biased region" description="Basic and acidic residues" evidence="7">
    <location>
        <begin position="156"/>
        <end position="174"/>
    </location>
</feature>
<dbReference type="InterPro" id="IPR058533">
    <property type="entry name" value="Cation_efflux_TM"/>
</dbReference>
<evidence type="ECO:0000256" key="7">
    <source>
        <dbReference type="SAM" id="MobiDB-lite"/>
    </source>
</evidence>
<keyword evidence="11" id="KW-1185">Reference proteome</keyword>
<feature type="transmembrane region" description="Helical" evidence="8">
    <location>
        <begin position="182"/>
        <end position="202"/>
    </location>
</feature>
<sequence>MDNLERWQPNHDFHLENKQGEKSTFRVILLTLFMMVIEVGAGLMFGSMALLADGLHMGTHAAALGITLFAYGYARKHAENVQFSFGTGKVGFLGGYTSAIVLGIVALLMVIESVSRLITPEAIQFNEAILVAVVGLIVNLVSAWMLKDSHHHHHDHGHDHHHDHSHDHGHDHGHEDHNLRAAYMHVLADALTSVLAIVALLAGKSLGWVWMDPLMGIVGAVIISKWAWGLMKETGHVLLDRTEDPALRVKIIDAIEKETGDHVVDLHLWQVSPHKKVAMLSIVSRDPKAPEHYRALLPDISGLDHITIEVHAYEA</sequence>
<dbReference type="NCBIfam" id="NF033827">
    <property type="entry name" value="CDF_efflux_DmeF"/>
    <property type="match status" value="1"/>
</dbReference>
<feature type="region of interest" description="Disordered" evidence="7">
    <location>
        <begin position="152"/>
        <end position="174"/>
    </location>
</feature>
<dbReference type="SUPFAM" id="SSF161111">
    <property type="entry name" value="Cation efflux protein transmembrane domain-like"/>
    <property type="match status" value="1"/>
</dbReference>
<dbReference type="Pfam" id="PF01545">
    <property type="entry name" value="Cation_efflux"/>
    <property type="match status" value="1"/>
</dbReference>
<evidence type="ECO:0000313" key="10">
    <source>
        <dbReference type="EMBL" id="TPD61796.1"/>
    </source>
</evidence>
<dbReference type="InterPro" id="IPR002524">
    <property type="entry name" value="Cation_efflux"/>
</dbReference>
<evidence type="ECO:0000259" key="9">
    <source>
        <dbReference type="Pfam" id="PF01545"/>
    </source>
</evidence>
<dbReference type="InterPro" id="IPR045316">
    <property type="entry name" value="Msc2-like"/>
</dbReference>
<evidence type="ECO:0000256" key="6">
    <source>
        <dbReference type="ARBA" id="ARBA00023136"/>
    </source>
</evidence>
<keyword evidence="6 8" id="KW-0472">Membrane</keyword>
<gene>
    <name evidence="10" type="primary">dmeF</name>
    <name evidence="10" type="ORF">FIV46_06195</name>
</gene>
<accession>A0A501PPS8</accession>
<reference evidence="11" key="1">
    <citation type="submission" date="2019-06" db="EMBL/GenBank/DDBJ databases">
        <title>The complete genome of Emcibacter congregatus ZYLT.</title>
        <authorList>
            <person name="Zhao Z."/>
        </authorList>
    </citation>
    <scope>NUCLEOTIDE SEQUENCE [LARGE SCALE GENOMIC DNA]</scope>
    <source>
        <strain evidence="11">MCCC 1A06723</strain>
    </source>
</reference>
<evidence type="ECO:0000256" key="1">
    <source>
        <dbReference type="ARBA" id="ARBA00004141"/>
    </source>
</evidence>
<evidence type="ECO:0000256" key="8">
    <source>
        <dbReference type="SAM" id="Phobius"/>
    </source>
</evidence>
<keyword evidence="5" id="KW-0406">Ion transport</keyword>
<dbReference type="Proteomes" id="UP000319148">
    <property type="component" value="Unassembled WGS sequence"/>
</dbReference>
<proteinExistence type="predicted"/>
<dbReference type="Gene3D" id="1.20.1510.10">
    <property type="entry name" value="Cation efflux protein transmembrane domain"/>
    <property type="match status" value="1"/>
</dbReference>
<feature type="transmembrane region" description="Helical" evidence="8">
    <location>
        <begin position="27"/>
        <end position="51"/>
    </location>
</feature>
<keyword evidence="3 8" id="KW-0812">Transmembrane</keyword>
<evidence type="ECO:0000313" key="11">
    <source>
        <dbReference type="Proteomes" id="UP000319148"/>
    </source>
</evidence>
<comment type="subcellular location">
    <subcellularLocation>
        <location evidence="1">Membrane</location>
        <topology evidence="1">Multi-pass membrane protein</topology>
    </subcellularLocation>
</comment>
<dbReference type="GO" id="GO:0016020">
    <property type="term" value="C:membrane"/>
    <property type="evidence" value="ECO:0007669"/>
    <property type="project" value="UniProtKB-SubCell"/>
</dbReference>
<feature type="transmembrane region" description="Helical" evidence="8">
    <location>
        <begin position="57"/>
        <end position="74"/>
    </location>
</feature>
<evidence type="ECO:0000256" key="4">
    <source>
        <dbReference type="ARBA" id="ARBA00022989"/>
    </source>
</evidence>
<evidence type="ECO:0000256" key="3">
    <source>
        <dbReference type="ARBA" id="ARBA00022692"/>
    </source>
</evidence>
<dbReference type="PANTHER" id="PTHR45755">
    <property type="match status" value="1"/>
</dbReference>
<keyword evidence="2" id="KW-0813">Transport</keyword>
<protein>
    <submittedName>
        <fullName evidence="10">CDF family Co(II)/Ni(II) efflux transporter DmeF</fullName>
    </submittedName>
</protein>
<comment type="caution">
    <text evidence="10">The sequence shown here is derived from an EMBL/GenBank/DDBJ whole genome shotgun (WGS) entry which is preliminary data.</text>
</comment>
<feature type="domain" description="Cation efflux protein transmembrane" evidence="9">
    <location>
        <begin position="26"/>
        <end position="239"/>
    </location>
</feature>
<feature type="transmembrane region" description="Helical" evidence="8">
    <location>
        <begin position="123"/>
        <end position="146"/>
    </location>
</feature>
<evidence type="ECO:0000256" key="2">
    <source>
        <dbReference type="ARBA" id="ARBA00022448"/>
    </source>
</evidence>
<dbReference type="EMBL" id="VFIY01000005">
    <property type="protein sequence ID" value="TPD61796.1"/>
    <property type="molecule type" value="Genomic_DNA"/>
</dbReference>
<dbReference type="RefSeq" id="WP_139939528.1">
    <property type="nucleotide sequence ID" value="NZ_JBHSYP010000003.1"/>
</dbReference>
<name>A0A501PPS8_9PROT</name>
<evidence type="ECO:0000256" key="5">
    <source>
        <dbReference type="ARBA" id="ARBA00023065"/>
    </source>
</evidence>